<dbReference type="Pfam" id="PF00005">
    <property type="entry name" value="ABC_tran"/>
    <property type="match status" value="1"/>
</dbReference>
<dbReference type="GO" id="GO:0016887">
    <property type="term" value="F:ATP hydrolysis activity"/>
    <property type="evidence" value="ECO:0007669"/>
    <property type="project" value="InterPro"/>
</dbReference>
<dbReference type="PIRSF" id="PIRSF036612">
    <property type="entry name" value="ABC_ATP_LytTR"/>
    <property type="match status" value="1"/>
</dbReference>
<dbReference type="Gene3D" id="3.40.50.300">
    <property type="entry name" value="P-loop containing nucleotide triphosphate hydrolases"/>
    <property type="match status" value="1"/>
</dbReference>
<dbReference type="SUPFAM" id="SSF52540">
    <property type="entry name" value="P-loop containing nucleoside triphosphate hydrolases"/>
    <property type="match status" value="1"/>
</dbReference>
<dbReference type="Gene3D" id="2.40.50.1020">
    <property type="entry name" value="LytTr DNA-binding domain"/>
    <property type="match status" value="1"/>
</dbReference>
<evidence type="ECO:0000259" key="1">
    <source>
        <dbReference type="PROSITE" id="PS50893"/>
    </source>
</evidence>
<dbReference type="PANTHER" id="PTHR43038">
    <property type="entry name" value="ATP-BINDING CASSETTE, SUB-FAMILY H, MEMBER 1"/>
    <property type="match status" value="1"/>
</dbReference>
<organism evidence="3 4">
    <name type="scientific">Priestia megaterium</name>
    <name type="common">Bacillus megaterium</name>
    <dbReference type="NCBI Taxonomy" id="1404"/>
    <lineage>
        <taxon>Bacteria</taxon>
        <taxon>Bacillati</taxon>
        <taxon>Bacillota</taxon>
        <taxon>Bacilli</taxon>
        <taxon>Bacillales</taxon>
        <taxon>Bacillaceae</taxon>
        <taxon>Priestia</taxon>
    </lineage>
</organism>
<evidence type="ECO:0000313" key="3">
    <source>
        <dbReference type="EMBL" id="RDZ07690.1"/>
    </source>
</evidence>
<dbReference type="AlphaFoldDB" id="A0A3D8WUR0"/>
<dbReference type="InterPro" id="IPR027417">
    <property type="entry name" value="P-loop_NTPase"/>
</dbReference>
<gene>
    <name evidence="3" type="ORF">C3744_27430</name>
</gene>
<feature type="domain" description="HTH LytTR-type" evidence="2">
    <location>
        <begin position="255"/>
        <end position="361"/>
    </location>
</feature>
<accession>A0A3D8WUR0</accession>
<dbReference type="InterPro" id="IPR012046">
    <property type="entry name" value="LytTR_ABC"/>
</dbReference>
<dbReference type="InterPro" id="IPR003439">
    <property type="entry name" value="ABC_transporter-like_ATP-bd"/>
</dbReference>
<dbReference type="GO" id="GO:0005524">
    <property type="term" value="F:ATP binding"/>
    <property type="evidence" value="ECO:0007669"/>
    <property type="project" value="InterPro"/>
</dbReference>
<name>A0A3D8WUR0_PRIMG</name>
<protein>
    <submittedName>
        <fullName evidence="3">Transcriptional regulator</fullName>
    </submittedName>
</protein>
<sequence>MSLLSVKNLEKNKGNSILFSRFSLEVNKGDIVAIKCNSEVGRHIIDMLIGQVPLSNGEIIFKGESLNTNYKKLSNRIGIAFLDESFYDRLNLQQYLKFFTQLYEVAADINDLLQQLGLLEKKKIKIKNLTFSEKKRLQVARVILPEPELIIFEEPNQNVDIESKIIIQQVISNLSKQGKAILITTSYFENAISLTDIVYSLDKEGLKKIEVVDKDDTKDKKAIKEDTQNSAIKDSKKIESKTTTLFNNQVRFEKIPAKVNDKIILFDPTEISYIESNEGVSNLYVKGEIFSCSYTLNELLNRLQVFGFFRCHRSYIVNLQRVREVITWTRNSYSLILDDVHKTSIPLSKGKLSELKDIIGI</sequence>
<dbReference type="PROSITE" id="PS50893">
    <property type="entry name" value="ABC_TRANSPORTER_2"/>
    <property type="match status" value="1"/>
</dbReference>
<evidence type="ECO:0000313" key="4">
    <source>
        <dbReference type="Proteomes" id="UP000256519"/>
    </source>
</evidence>
<dbReference type="Pfam" id="PF04397">
    <property type="entry name" value="LytTR"/>
    <property type="match status" value="1"/>
</dbReference>
<dbReference type="Proteomes" id="UP000256519">
    <property type="component" value="Unassembled WGS sequence"/>
</dbReference>
<reference evidence="3 4" key="1">
    <citation type="journal article" date="2018" name="Appl. Environ. Microbiol.">
        <title>Antimicrobial susceptibility testing and tentative epidemiological cut-off values of five Bacillus species relevant for use as animal feed additives or for plant protection.</title>
        <authorList>
            <person name="Agerso Y."/>
            <person name="Stuer-Lauridsen B."/>
            <person name="Bjerre K."/>
            <person name="Jensen M.G."/>
            <person name="Johansen E."/>
            <person name="Bennedsen M."/>
            <person name="Brockmann E."/>
            <person name="Nielsen B."/>
        </authorList>
    </citation>
    <scope>NUCLEOTIDE SEQUENCE [LARGE SCALE GENOMIC DNA]</scope>
    <source>
        <strain evidence="3 4">CHCC20162</strain>
    </source>
</reference>
<dbReference type="PROSITE" id="PS50930">
    <property type="entry name" value="HTH_LYTTR"/>
    <property type="match status" value="1"/>
</dbReference>
<feature type="domain" description="ABC transporter" evidence="1">
    <location>
        <begin position="4"/>
        <end position="228"/>
    </location>
</feature>
<evidence type="ECO:0000259" key="2">
    <source>
        <dbReference type="PROSITE" id="PS50930"/>
    </source>
</evidence>
<dbReference type="PANTHER" id="PTHR43038:SF3">
    <property type="entry name" value="ABC TRANSPORTER G FAMILY MEMBER 20 ISOFORM X1"/>
    <property type="match status" value="1"/>
</dbReference>
<dbReference type="GO" id="GO:0003677">
    <property type="term" value="F:DNA binding"/>
    <property type="evidence" value="ECO:0007669"/>
    <property type="project" value="InterPro"/>
</dbReference>
<dbReference type="EMBL" id="PQWM01000053">
    <property type="protein sequence ID" value="RDZ07690.1"/>
    <property type="molecule type" value="Genomic_DNA"/>
</dbReference>
<dbReference type="RefSeq" id="WP_116078342.1">
    <property type="nucleotide sequence ID" value="NZ_CP187639.1"/>
</dbReference>
<dbReference type="SMART" id="SM00850">
    <property type="entry name" value="LytTR"/>
    <property type="match status" value="1"/>
</dbReference>
<dbReference type="InterPro" id="IPR007492">
    <property type="entry name" value="LytTR_DNA-bd_dom"/>
</dbReference>
<proteinExistence type="predicted"/>
<comment type="caution">
    <text evidence="3">The sequence shown here is derived from an EMBL/GenBank/DDBJ whole genome shotgun (WGS) entry which is preliminary data.</text>
</comment>